<evidence type="ECO:0000313" key="5">
    <source>
        <dbReference type="Proteomes" id="UP000046680"/>
    </source>
</evidence>
<evidence type="ECO:0000313" key="3">
    <source>
        <dbReference type="EMBL" id="CNV74703.1"/>
    </source>
</evidence>
<name>A0A655FIU6_MYCTX</name>
<dbReference type="Proteomes" id="UP000039217">
    <property type="component" value="Unassembled WGS sequence"/>
</dbReference>
<dbReference type="AlphaFoldDB" id="A0A655FIU6"/>
<evidence type="ECO:0000256" key="1">
    <source>
        <dbReference type="SAM" id="MobiDB-lite"/>
    </source>
</evidence>
<dbReference type="EMBL" id="CQQC01001214">
    <property type="protein sequence ID" value="CNV74703.1"/>
    <property type="molecule type" value="Genomic_DNA"/>
</dbReference>
<protein>
    <submittedName>
        <fullName evidence="3">Uncharacterized protein</fullName>
    </submittedName>
</protein>
<evidence type="ECO:0000313" key="2">
    <source>
        <dbReference type="EMBL" id="CFS13215.1"/>
    </source>
</evidence>
<feature type="compositionally biased region" description="Polar residues" evidence="1">
    <location>
        <begin position="55"/>
        <end position="75"/>
    </location>
</feature>
<feature type="region of interest" description="Disordered" evidence="1">
    <location>
        <begin position="37"/>
        <end position="82"/>
    </location>
</feature>
<sequence>MLTSPARIASTADIVGRPGCAGSKCLRTSSQGIPLRRNISAVPSVARTRKPRSANRLTGNTSDRLSRLATDTNTVPWAGSDP</sequence>
<dbReference type="Proteomes" id="UP000046680">
    <property type="component" value="Unassembled WGS sequence"/>
</dbReference>
<dbReference type="EMBL" id="CGCX01002542">
    <property type="protein sequence ID" value="CFS13215.1"/>
    <property type="molecule type" value="Genomic_DNA"/>
</dbReference>
<reference evidence="4 5" key="1">
    <citation type="submission" date="2015-03" db="EMBL/GenBank/DDBJ databases">
        <authorList>
            <consortium name="Pathogen Informatics"/>
        </authorList>
    </citation>
    <scope>NUCLEOTIDE SEQUENCE [LARGE SCALE GENOMIC DNA]</scope>
    <source>
        <strain evidence="2 5">C09601061</strain>
        <strain evidence="3 4">D00501624</strain>
    </source>
</reference>
<accession>A0A655FIU6</accession>
<proteinExistence type="predicted"/>
<organism evidence="3 4">
    <name type="scientific">Mycobacterium tuberculosis</name>
    <dbReference type="NCBI Taxonomy" id="1773"/>
    <lineage>
        <taxon>Bacteria</taxon>
        <taxon>Bacillati</taxon>
        <taxon>Actinomycetota</taxon>
        <taxon>Actinomycetes</taxon>
        <taxon>Mycobacteriales</taxon>
        <taxon>Mycobacteriaceae</taxon>
        <taxon>Mycobacterium</taxon>
        <taxon>Mycobacterium tuberculosis complex</taxon>
    </lineage>
</organism>
<evidence type="ECO:0000313" key="4">
    <source>
        <dbReference type="Proteomes" id="UP000039217"/>
    </source>
</evidence>
<gene>
    <name evidence="2" type="ORF">ERS007657_04176</name>
    <name evidence="3" type="ORF">ERS007661_03021</name>
</gene>